<dbReference type="Proteomes" id="UP000005561">
    <property type="component" value="Unassembled WGS sequence"/>
</dbReference>
<sequence>MIPFKNKPFSHIFAYIYWKNCGLSYRYMHTYKIPHPLFSCQSVLFFSVKTD</sequence>
<keyword evidence="2" id="KW-1185">Reference proteome</keyword>
<organism evidence="1 2">
    <name type="scientific">Marvinbryantia formatexigens DSM 14469</name>
    <dbReference type="NCBI Taxonomy" id="478749"/>
    <lineage>
        <taxon>Bacteria</taxon>
        <taxon>Bacillati</taxon>
        <taxon>Bacillota</taxon>
        <taxon>Clostridia</taxon>
        <taxon>Lachnospirales</taxon>
        <taxon>Lachnospiraceae</taxon>
        <taxon>Marvinbryantia</taxon>
    </lineage>
</organism>
<name>C6LC96_9FIRM</name>
<comment type="caution">
    <text evidence="1">The sequence shown here is derived from an EMBL/GenBank/DDBJ whole genome shotgun (WGS) entry which is preliminary data.</text>
</comment>
<evidence type="ECO:0000313" key="2">
    <source>
        <dbReference type="Proteomes" id="UP000005561"/>
    </source>
</evidence>
<gene>
    <name evidence="1" type="ORF">BRYFOR_06243</name>
</gene>
<protein>
    <submittedName>
        <fullName evidence="1">Uncharacterized protein</fullName>
    </submittedName>
</protein>
<dbReference type="AlphaFoldDB" id="C6LC96"/>
<dbReference type="EMBL" id="ACCL02000005">
    <property type="protein sequence ID" value="EET61560.1"/>
    <property type="molecule type" value="Genomic_DNA"/>
</dbReference>
<accession>C6LC96</accession>
<proteinExistence type="predicted"/>
<evidence type="ECO:0000313" key="1">
    <source>
        <dbReference type="EMBL" id="EET61560.1"/>
    </source>
</evidence>
<reference evidence="1" key="1">
    <citation type="submission" date="2009-07" db="EMBL/GenBank/DDBJ databases">
        <authorList>
            <person name="Weinstock G."/>
            <person name="Sodergren E."/>
            <person name="Clifton S."/>
            <person name="Fulton L."/>
            <person name="Fulton B."/>
            <person name="Courtney L."/>
            <person name="Fronick C."/>
            <person name="Harrison M."/>
            <person name="Strong C."/>
            <person name="Farmer C."/>
            <person name="Delahaunty K."/>
            <person name="Markovic C."/>
            <person name="Hall O."/>
            <person name="Minx P."/>
            <person name="Tomlinson C."/>
            <person name="Mitreva M."/>
            <person name="Nelson J."/>
            <person name="Hou S."/>
            <person name="Wollam A."/>
            <person name="Pepin K.H."/>
            <person name="Johnson M."/>
            <person name="Bhonagiri V."/>
            <person name="Nash W.E."/>
            <person name="Warren W."/>
            <person name="Chinwalla A."/>
            <person name="Mardis E.R."/>
            <person name="Wilson R.K."/>
        </authorList>
    </citation>
    <scope>NUCLEOTIDE SEQUENCE [LARGE SCALE GENOMIC DNA]</scope>
    <source>
        <strain evidence="1">DSM 14469</strain>
    </source>
</reference>